<proteinExistence type="predicted"/>
<protein>
    <submittedName>
        <fullName evidence="1">Predicted protein</fullName>
    </submittedName>
</protein>
<accession>F0UA74</accession>
<dbReference type="EMBL" id="DS990637">
    <property type="protein sequence ID" value="EGC43636.1"/>
    <property type="molecule type" value="Genomic_DNA"/>
</dbReference>
<sequence>MTDAKTYDPTQSFNTSFQFRRSIPMHTFPGLGGPIRRQQLALSNSYSGFVCLQNRYLFGTHSSRTGKVPTHMRHSDVIYATLGSRTRALVQRQTGPRVKRKARPQQACTAIRRGCVARLFVECFFPSISIRPMAGIARFLG</sequence>
<dbReference type="AlphaFoldDB" id="F0UA74"/>
<name>F0UA74_AJEC8</name>
<dbReference type="HOGENOM" id="CLU_1824760_0_0_1"/>
<organism evidence="2">
    <name type="scientific">Ajellomyces capsulatus (strain H88)</name>
    <name type="common">Darling's disease fungus</name>
    <name type="synonym">Histoplasma capsulatum</name>
    <dbReference type="NCBI Taxonomy" id="544711"/>
    <lineage>
        <taxon>Eukaryota</taxon>
        <taxon>Fungi</taxon>
        <taxon>Dikarya</taxon>
        <taxon>Ascomycota</taxon>
        <taxon>Pezizomycotina</taxon>
        <taxon>Eurotiomycetes</taxon>
        <taxon>Eurotiomycetidae</taxon>
        <taxon>Onygenales</taxon>
        <taxon>Ajellomycetaceae</taxon>
        <taxon>Histoplasma</taxon>
    </lineage>
</organism>
<reference evidence="2" key="1">
    <citation type="submission" date="2008-07" db="EMBL/GenBank/DDBJ databases">
        <title>Annotation of Ajellomyces capsulatus strain H88.</title>
        <authorList>
            <person name="Champion M."/>
            <person name="Cuomo C."/>
            <person name="Ma L.-J."/>
            <person name="Henn M.R."/>
            <person name="Sil A."/>
            <person name="Goldman B."/>
            <person name="Young S.K."/>
            <person name="Kodira C.D."/>
            <person name="Zeng Q."/>
            <person name="Koehrsen M."/>
            <person name="Alvarado L."/>
            <person name="Berlin A."/>
            <person name="Borenstein D."/>
            <person name="Chen Z."/>
            <person name="Engels R."/>
            <person name="Freedman E."/>
            <person name="Gellesch M."/>
            <person name="Goldberg J."/>
            <person name="Griggs A."/>
            <person name="Gujja S."/>
            <person name="Heiman D."/>
            <person name="Hepburn T."/>
            <person name="Howarth C."/>
            <person name="Jen D."/>
            <person name="Larson L."/>
            <person name="Lewis B."/>
            <person name="Mehta T."/>
            <person name="Park D."/>
            <person name="Pearson M."/>
            <person name="Roberts A."/>
            <person name="Saif S."/>
            <person name="Shea T."/>
            <person name="Shenoy N."/>
            <person name="Sisk P."/>
            <person name="Stolte C."/>
            <person name="Sykes S."/>
            <person name="Walk T."/>
            <person name="White J."/>
            <person name="Yandava C."/>
            <person name="Klein B."/>
            <person name="McEwen J.G."/>
            <person name="Puccia R."/>
            <person name="Goldman G.H."/>
            <person name="Felipe M.S."/>
            <person name="Nino-Vega G."/>
            <person name="San-Blas G."/>
            <person name="Taylor J."/>
            <person name="Mendoza L."/>
            <person name="Galagan J."/>
            <person name="Nusbaum C."/>
            <person name="Birren B."/>
        </authorList>
    </citation>
    <scope>NUCLEOTIDE SEQUENCE [LARGE SCALE GENOMIC DNA]</scope>
    <source>
        <strain evidence="2">H88</strain>
    </source>
</reference>
<gene>
    <name evidence="1" type="ORF">HCEG_02851</name>
</gene>
<evidence type="ECO:0000313" key="2">
    <source>
        <dbReference type="Proteomes" id="UP000008142"/>
    </source>
</evidence>
<dbReference type="Proteomes" id="UP000008142">
    <property type="component" value="Unassembled WGS sequence"/>
</dbReference>
<evidence type="ECO:0000313" key="1">
    <source>
        <dbReference type="EMBL" id="EGC43636.1"/>
    </source>
</evidence>